<accession>X0ZN43</accession>
<comment type="caution">
    <text evidence="1">The sequence shown here is derived from an EMBL/GenBank/DDBJ whole genome shotgun (WGS) entry which is preliminary data.</text>
</comment>
<gene>
    <name evidence="1" type="ORF">S01H1_78985</name>
</gene>
<proteinExistence type="predicted"/>
<dbReference type="EMBL" id="BARS01053206">
    <property type="protein sequence ID" value="GAG49606.1"/>
    <property type="molecule type" value="Genomic_DNA"/>
</dbReference>
<protein>
    <submittedName>
        <fullName evidence="1">Uncharacterized protein</fullName>
    </submittedName>
</protein>
<dbReference type="AlphaFoldDB" id="X0ZN43"/>
<sequence length="62" mass="6806">TIFMSRYGILNSVLRAAQDTPDLQSALFDAVSAHALYREVFAKTLRPKNVVAILKAMLPGSK</sequence>
<feature type="non-terminal residue" evidence="1">
    <location>
        <position position="1"/>
    </location>
</feature>
<evidence type="ECO:0000313" key="1">
    <source>
        <dbReference type="EMBL" id="GAG49606.1"/>
    </source>
</evidence>
<name>X0ZN43_9ZZZZ</name>
<reference evidence="1" key="1">
    <citation type="journal article" date="2014" name="Front. Microbiol.">
        <title>High frequency of phylogenetically diverse reductive dehalogenase-homologous genes in deep subseafloor sedimentary metagenomes.</title>
        <authorList>
            <person name="Kawai M."/>
            <person name="Futagami T."/>
            <person name="Toyoda A."/>
            <person name="Takaki Y."/>
            <person name="Nishi S."/>
            <person name="Hori S."/>
            <person name="Arai W."/>
            <person name="Tsubouchi T."/>
            <person name="Morono Y."/>
            <person name="Uchiyama I."/>
            <person name="Ito T."/>
            <person name="Fujiyama A."/>
            <person name="Inagaki F."/>
            <person name="Takami H."/>
        </authorList>
    </citation>
    <scope>NUCLEOTIDE SEQUENCE</scope>
    <source>
        <strain evidence="1">Expedition CK06-06</strain>
    </source>
</reference>
<organism evidence="1">
    <name type="scientific">marine sediment metagenome</name>
    <dbReference type="NCBI Taxonomy" id="412755"/>
    <lineage>
        <taxon>unclassified sequences</taxon>
        <taxon>metagenomes</taxon>
        <taxon>ecological metagenomes</taxon>
    </lineage>
</organism>